<feature type="transmembrane region" description="Helical" evidence="12">
    <location>
        <begin position="49"/>
        <end position="66"/>
    </location>
</feature>
<reference evidence="14 15" key="1">
    <citation type="submission" date="2021-05" db="EMBL/GenBank/DDBJ databases">
        <title>Isolation, identification, and the growth promoting effects of Pantoea dispersa strain YSD J2 from the aboveground leaves of Cyperus esculentus L.Var. Sativus.</title>
        <authorList>
            <person name="Wang S."/>
            <person name="Tang X.M."/>
            <person name="Huang Y.N."/>
        </authorList>
    </citation>
    <scope>NUCLEOTIDE SEQUENCE [LARGE SCALE GENOMIC DNA]</scope>
    <source>
        <strain evidence="15">YSD YN2</strain>
    </source>
</reference>
<dbReference type="EC" id="2.3.2.27" evidence="3"/>
<organism evidence="14 15">
    <name type="scientific">Siccibacter colletis</name>
    <dbReference type="NCBI Taxonomy" id="1505757"/>
    <lineage>
        <taxon>Bacteria</taxon>
        <taxon>Pseudomonadati</taxon>
        <taxon>Pseudomonadota</taxon>
        <taxon>Gammaproteobacteria</taxon>
        <taxon>Enterobacterales</taxon>
        <taxon>Enterobacteriaceae</taxon>
        <taxon>Siccibacter</taxon>
    </lineage>
</organism>
<evidence type="ECO:0000256" key="3">
    <source>
        <dbReference type="ARBA" id="ARBA00012483"/>
    </source>
</evidence>
<dbReference type="Proteomes" id="UP001156318">
    <property type="component" value="Chromosome"/>
</dbReference>
<keyword evidence="9" id="KW-0862">Zinc</keyword>
<keyword evidence="5 12" id="KW-0812">Transmembrane</keyword>
<evidence type="ECO:0000256" key="5">
    <source>
        <dbReference type="ARBA" id="ARBA00022692"/>
    </source>
</evidence>
<dbReference type="RefSeq" id="WP_264386098.1">
    <property type="nucleotide sequence ID" value="NZ_CP074352.1"/>
</dbReference>
<keyword evidence="4" id="KW-0808">Transferase</keyword>
<keyword evidence="7" id="KW-0863">Zinc-finger</keyword>
<evidence type="ECO:0000313" key="15">
    <source>
        <dbReference type="Proteomes" id="UP001156318"/>
    </source>
</evidence>
<gene>
    <name evidence="14" type="ORF">KFZ77_09295</name>
</gene>
<feature type="transmembrane region" description="Helical" evidence="12">
    <location>
        <begin position="254"/>
        <end position="274"/>
    </location>
</feature>
<evidence type="ECO:0000256" key="11">
    <source>
        <dbReference type="ARBA" id="ARBA00023136"/>
    </source>
</evidence>
<comment type="catalytic activity">
    <reaction evidence="1">
        <text>S-ubiquitinyl-[E2 ubiquitin-conjugating enzyme]-L-cysteine + [acceptor protein]-L-lysine = [E2 ubiquitin-conjugating enzyme]-L-cysteine + N(6)-ubiquitinyl-[acceptor protein]-L-lysine.</text>
        <dbReference type="EC" id="2.3.2.27"/>
    </reaction>
</comment>
<feature type="transmembrane region" description="Helical" evidence="12">
    <location>
        <begin position="380"/>
        <end position="402"/>
    </location>
</feature>
<keyword evidence="6" id="KW-0479">Metal-binding</keyword>
<proteinExistence type="predicted"/>
<evidence type="ECO:0000313" key="14">
    <source>
        <dbReference type="EMBL" id="UYU33676.1"/>
    </source>
</evidence>
<comment type="subcellular location">
    <subcellularLocation>
        <location evidence="2">Membrane</location>
        <topology evidence="2">Multi-pass membrane protein</topology>
    </subcellularLocation>
</comment>
<keyword evidence="10 12" id="KW-1133">Transmembrane helix</keyword>
<evidence type="ECO:0000256" key="9">
    <source>
        <dbReference type="ARBA" id="ARBA00022833"/>
    </source>
</evidence>
<keyword evidence="8" id="KW-0833">Ubl conjugation pathway</keyword>
<evidence type="ECO:0000259" key="13">
    <source>
        <dbReference type="Pfam" id="PF12483"/>
    </source>
</evidence>
<sequence length="429" mass="47671">MDFLNVLFNLVFGPFTFLILMVLFLGWQAWKMLPSKRQKNASRGGGFSTFWRGLLVVLLLSAFMALPALGGPGFALLALIILLISLIPGDERRFFKYQQNLPTSKIRSLAMGIVELQGRARAVKTLTAPLSGRRCIGYRHTIHEEERDDDGDTRSRLIHKEERCLPFVLEDDTGDVQVDAKGLGLYVLPVFKEQQSGDRVAREYVLEHGAEYLLVGKAVRRGSGVGIVRDNIRRVFGIAPVGHLKRRVKLNAQLAVWYGYTAAIAIVAALILVLPLEVVHGKLLIHYADWPPYRYLFNAADAGQGSVELPASIATLVTTPGYMLVLGIFGAIPALVLFATTMRIPLLARLSKMCAGTVAVSFPASFVGMIVMQLAGFDSIYLFLCWAILHIGYAVFVVLNYCQLAAVMNDYNRDEPPVRKKPPVRRRKR</sequence>
<evidence type="ECO:0000256" key="7">
    <source>
        <dbReference type="ARBA" id="ARBA00022771"/>
    </source>
</evidence>
<evidence type="ECO:0000256" key="2">
    <source>
        <dbReference type="ARBA" id="ARBA00004141"/>
    </source>
</evidence>
<dbReference type="Pfam" id="PF12483">
    <property type="entry name" value="GIDE"/>
    <property type="match status" value="1"/>
</dbReference>
<feature type="domain" description="E3 Ubiquitin ligase MUL1-like" evidence="13">
    <location>
        <begin position="143"/>
        <end position="196"/>
    </location>
</feature>
<protein>
    <recommendedName>
        <fullName evidence="3">RING-type E3 ubiquitin transferase</fullName>
        <ecNumber evidence="3">2.3.2.27</ecNumber>
    </recommendedName>
</protein>
<dbReference type="EMBL" id="CP074352">
    <property type="protein sequence ID" value="UYU33676.1"/>
    <property type="molecule type" value="Genomic_DNA"/>
</dbReference>
<evidence type="ECO:0000256" key="12">
    <source>
        <dbReference type="SAM" id="Phobius"/>
    </source>
</evidence>
<evidence type="ECO:0000256" key="8">
    <source>
        <dbReference type="ARBA" id="ARBA00022786"/>
    </source>
</evidence>
<evidence type="ECO:0000256" key="10">
    <source>
        <dbReference type="ARBA" id="ARBA00022989"/>
    </source>
</evidence>
<dbReference type="InterPro" id="IPR022170">
    <property type="entry name" value="MUL1-like"/>
</dbReference>
<feature type="transmembrane region" description="Helical" evidence="12">
    <location>
        <begin position="322"/>
        <end position="341"/>
    </location>
</feature>
<keyword evidence="11 12" id="KW-0472">Membrane</keyword>
<evidence type="ECO:0000256" key="4">
    <source>
        <dbReference type="ARBA" id="ARBA00022679"/>
    </source>
</evidence>
<keyword evidence="15" id="KW-1185">Reference proteome</keyword>
<feature type="transmembrane region" description="Helical" evidence="12">
    <location>
        <begin position="353"/>
        <end position="374"/>
    </location>
</feature>
<name>A0ABY6JLR2_9ENTR</name>
<feature type="transmembrane region" description="Helical" evidence="12">
    <location>
        <begin position="6"/>
        <end position="28"/>
    </location>
</feature>
<evidence type="ECO:0000256" key="1">
    <source>
        <dbReference type="ARBA" id="ARBA00000900"/>
    </source>
</evidence>
<accession>A0ABY6JLR2</accession>
<evidence type="ECO:0000256" key="6">
    <source>
        <dbReference type="ARBA" id="ARBA00022723"/>
    </source>
</evidence>